<dbReference type="NCBIfam" id="TIGR00091">
    <property type="entry name" value="tRNA (guanosine(46)-N7)-methyltransferase TrmB"/>
    <property type="match status" value="1"/>
</dbReference>
<dbReference type="AlphaFoldDB" id="E8R2G4"/>
<evidence type="ECO:0000256" key="8">
    <source>
        <dbReference type="SAM" id="MobiDB-lite"/>
    </source>
</evidence>
<dbReference type="UniPathway" id="UPA00989"/>
<dbReference type="Gene3D" id="3.40.50.150">
    <property type="entry name" value="Vaccinia Virus protein VP39"/>
    <property type="match status" value="1"/>
</dbReference>
<feature type="binding site" evidence="7">
    <location>
        <position position="157"/>
    </location>
    <ligand>
        <name>substrate</name>
    </ligand>
</feature>
<evidence type="ECO:0000256" key="7">
    <source>
        <dbReference type="HAMAP-Rule" id="MF_01057"/>
    </source>
</evidence>
<comment type="catalytic activity">
    <reaction evidence="1 7">
        <text>guanosine(46) in tRNA + S-adenosyl-L-methionine = N(7)-methylguanosine(46) in tRNA + S-adenosyl-L-homocysteine</text>
        <dbReference type="Rhea" id="RHEA:42708"/>
        <dbReference type="Rhea" id="RHEA-COMP:10188"/>
        <dbReference type="Rhea" id="RHEA-COMP:10189"/>
        <dbReference type="ChEBI" id="CHEBI:57856"/>
        <dbReference type="ChEBI" id="CHEBI:59789"/>
        <dbReference type="ChEBI" id="CHEBI:74269"/>
        <dbReference type="ChEBI" id="CHEBI:74480"/>
        <dbReference type="EC" id="2.1.1.33"/>
    </reaction>
</comment>
<feature type="region of interest" description="Disordered" evidence="8">
    <location>
        <begin position="237"/>
        <end position="261"/>
    </location>
</feature>
<dbReference type="EC" id="2.1.1.33" evidence="7"/>
<accession>E8R2G4</accession>
<evidence type="ECO:0000313" key="10">
    <source>
        <dbReference type="Proteomes" id="UP000008631"/>
    </source>
</evidence>
<dbReference type="PANTHER" id="PTHR23417:SF14">
    <property type="entry name" value="PENTACOTRIPEPTIDE-REPEAT REGION OF PRORP DOMAIN-CONTAINING PROTEIN"/>
    <property type="match status" value="1"/>
</dbReference>
<evidence type="ECO:0000256" key="3">
    <source>
        <dbReference type="ARBA" id="ARBA00022603"/>
    </source>
</evidence>
<dbReference type="GO" id="GO:0008176">
    <property type="term" value="F:tRNA (guanine(46)-N7)-methyltransferase activity"/>
    <property type="evidence" value="ECO:0007669"/>
    <property type="project" value="UniProtKB-UniRule"/>
</dbReference>
<dbReference type="FunCoup" id="E8R2G4">
    <property type="interactions" value="299"/>
</dbReference>
<evidence type="ECO:0000256" key="2">
    <source>
        <dbReference type="ARBA" id="ARBA00003015"/>
    </source>
</evidence>
<dbReference type="InterPro" id="IPR055361">
    <property type="entry name" value="tRNA_methyltr_TrmB_bact"/>
</dbReference>
<dbReference type="eggNOG" id="COG0220">
    <property type="taxonomic scope" value="Bacteria"/>
</dbReference>
<feature type="binding site" evidence="7">
    <location>
        <position position="121"/>
    </location>
    <ligand>
        <name>S-adenosyl-L-methionine</name>
        <dbReference type="ChEBI" id="CHEBI:59789"/>
    </ligand>
</feature>
<gene>
    <name evidence="7" type="primary">trmB</name>
    <name evidence="9" type="ordered locus">Isop_0859</name>
</gene>
<feature type="binding site" evidence="7">
    <location>
        <position position="71"/>
    </location>
    <ligand>
        <name>S-adenosyl-L-methionine</name>
        <dbReference type="ChEBI" id="CHEBI:59789"/>
    </ligand>
</feature>
<dbReference type="PROSITE" id="PS51625">
    <property type="entry name" value="SAM_MT_TRMB"/>
    <property type="match status" value="1"/>
</dbReference>
<keyword evidence="4 7" id="KW-0808">Transferase</keyword>
<comment type="caution">
    <text evidence="7">Lacks conserved residue(s) required for the propagation of feature annotation.</text>
</comment>
<feature type="binding site" evidence="7">
    <location>
        <position position="46"/>
    </location>
    <ligand>
        <name>S-adenosyl-L-methionine</name>
        <dbReference type="ChEBI" id="CHEBI:59789"/>
    </ligand>
</feature>
<dbReference type="SUPFAM" id="SSF53335">
    <property type="entry name" value="S-adenosyl-L-methionine-dependent methyltransferases"/>
    <property type="match status" value="1"/>
</dbReference>
<dbReference type="PANTHER" id="PTHR23417">
    <property type="entry name" value="3-DEOXY-D-MANNO-OCTULOSONIC-ACID TRANSFERASE/TRNA GUANINE-N 7 - -METHYLTRANSFERASE"/>
    <property type="match status" value="1"/>
</dbReference>
<dbReference type="STRING" id="575540.Isop_0859"/>
<dbReference type="InterPro" id="IPR029063">
    <property type="entry name" value="SAM-dependent_MTases_sf"/>
</dbReference>
<evidence type="ECO:0000313" key="9">
    <source>
        <dbReference type="EMBL" id="ADV61449.1"/>
    </source>
</evidence>
<feature type="binding site" evidence="7">
    <location>
        <position position="125"/>
    </location>
    <ligand>
        <name>substrate</name>
    </ligand>
</feature>
<feature type="binding site" evidence="7">
    <location>
        <position position="98"/>
    </location>
    <ligand>
        <name>S-adenosyl-L-methionine</name>
        <dbReference type="ChEBI" id="CHEBI:59789"/>
    </ligand>
</feature>
<evidence type="ECO:0000256" key="4">
    <source>
        <dbReference type="ARBA" id="ARBA00022679"/>
    </source>
</evidence>
<comment type="similarity">
    <text evidence="7">Belongs to the class I-like SAM-binding methyltransferase superfamily. TrmB family.</text>
</comment>
<comment type="pathway">
    <text evidence="7">tRNA modification; N(7)-methylguanine-tRNA biosynthesis.</text>
</comment>
<keyword evidence="10" id="KW-1185">Reference proteome</keyword>
<dbReference type="KEGG" id="ipa:Isop_0859"/>
<dbReference type="GO" id="GO:0043527">
    <property type="term" value="C:tRNA methyltransferase complex"/>
    <property type="evidence" value="ECO:0007669"/>
    <property type="project" value="TreeGrafter"/>
</dbReference>
<dbReference type="EMBL" id="CP002353">
    <property type="protein sequence ID" value="ADV61449.1"/>
    <property type="molecule type" value="Genomic_DNA"/>
</dbReference>
<dbReference type="InterPro" id="IPR003358">
    <property type="entry name" value="tRNA_(Gua-N-7)_MeTrfase_Trmb"/>
</dbReference>
<dbReference type="CDD" id="cd02440">
    <property type="entry name" value="AdoMet_MTases"/>
    <property type="match status" value="1"/>
</dbReference>
<dbReference type="HAMAP" id="MF_01057">
    <property type="entry name" value="tRNA_methyltr_TrmB"/>
    <property type="match status" value="1"/>
</dbReference>
<organism evidence="9 10">
    <name type="scientific">Isosphaera pallida (strain ATCC 43644 / DSM 9630 / IS1B)</name>
    <dbReference type="NCBI Taxonomy" id="575540"/>
    <lineage>
        <taxon>Bacteria</taxon>
        <taxon>Pseudomonadati</taxon>
        <taxon>Planctomycetota</taxon>
        <taxon>Planctomycetia</taxon>
        <taxon>Isosphaerales</taxon>
        <taxon>Isosphaeraceae</taxon>
        <taxon>Isosphaera</taxon>
    </lineage>
</organism>
<keyword evidence="3 7" id="KW-0489">Methyltransferase</keyword>
<dbReference type="RefSeq" id="WP_013563738.1">
    <property type="nucleotide sequence ID" value="NC_014962.1"/>
</dbReference>
<evidence type="ECO:0000256" key="5">
    <source>
        <dbReference type="ARBA" id="ARBA00022691"/>
    </source>
</evidence>
<keyword evidence="6 7" id="KW-0819">tRNA processing</keyword>
<comment type="function">
    <text evidence="2 7">Catalyzes the formation of N(7)-methylguanine at position 46 (m7G46) in tRNA.</text>
</comment>
<keyword evidence="5 7" id="KW-0949">S-adenosyl-L-methionine</keyword>
<evidence type="ECO:0000256" key="1">
    <source>
        <dbReference type="ARBA" id="ARBA00000142"/>
    </source>
</evidence>
<dbReference type="Proteomes" id="UP000008631">
    <property type="component" value="Chromosome"/>
</dbReference>
<dbReference type="OrthoDB" id="9802090at2"/>
<sequence>MLEPKPRTSLDLTPYTFDYDPRHDPPIASWADVFGAESPDRPVELEVGCGKGLFLANESTRRPDVRFLGVEISKKYALRARERMAKHRLSQVRILAGDAVALLGRCLPPRCLQAVHIYFPDPWWKKKHRKRRIFTPWFVGRVAELLQPEGQLRFASDVADYFAVMMALTAASGRFDPLPTPPETIPQHDLDYLTNFERKFRIEGRPIQRAAWQVRNPEYWTEPRPIDQSEIEKAWRNPAAERTAKSTNLDLEVAQGVEGSE</sequence>
<proteinExistence type="inferred from homology"/>
<reference key="1">
    <citation type="submission" date="2010-11" db="EMBL/GenBank/DDBJ databases">
        <title>The complete sequence of chromosome of Isophaera pallida ATCC 43644.</title>
        <authorList>
            <consortium name="US DOE Joint Genome Institute (JGI-PGF)"/>
            <person name="Lucas S."/>
            <person name="Copeland A."/>
            <person name="Lapidus A."/>
            <person name="Bruce D."/>
            <person name="Goodwin L."/>
            <person name="Pitluck S."/>
            <person name="Kyrpides N."/>
            <person name="Mavromatis K."/>
            <person name="Pagani I."/>
            <person name="Ivanova N."/>
            <person name="Saunders E."/>
            <person name="Brettin T."/>
            <person name="Detter J.C."/>
            <person name="Han C."/>
            <person name="Tapia R."/>
            <person name="Land M."/>
            <person name="Hauser L."/>
            <person name="Markowitz V."/>
            <person name="Cheng J.-F."/>
            <person name="Hugenholtz P."/>
            <person name="Woyke T."/>
            <person name="Wu D."/>
            <person name="Eisen J.A."/>
        </authorList>
    </citation>
    <scope>NUCLEOTIDE SEQUENCE</scope>
    <source>
        <strain>ATCC 43644</strain>
    </source>
</reference>
<name>E8R2G4_ISOPI</name>
<dbReference type="Pfam" id="PF02390">
    <property type="entry name" value="Methyltransf_4"/>
    <property type="match status" value="1"/>
</dbReference>
<protein>
    <recommendedName>
        <fullName evidence="7">tRNA (guanine-N(7)-)-methyltransferase</fullName>
        <ecNumber evidence="7">2.1.1.33</ecNumber>
    </recommendedName>
    <alternativeName>
        <fullName evidence="7">tRNA (guanine(46)-N(7))-methyltransferase</fullName>
    </alternativeName>
    <alternativeName>
        <fullName evidence="7">tRNA(m7G46)-methyltransferase</fullName>
    </alternativeName>
</protein>
<dbReference type="InParanoid" id="E8R2G4"/>
<reference evidence="9 10" key="2">
    <citation type="journal article" date="2011" name="Stand. Genomic Sci.">
        <title>Complete genome sequence of Isosphaera pallida type strain (IS1B).</title>
        <authorList>
            <consortium name="US DOE Joint Genome Institute (JGI-PGF)"/>
            <person name="Goker M."/>
            <person name="Cleland D."/>
            <person name="Saunders E."/>
            <person name="Lapidus A."/>
            <person name="Nolan M."/>
            <person name="Lucas S."/>
            <person name="Hammon N."/>
            <person name="Deshpande S."/>
            <person name="Cheng J.F."/>
            <person name="Tapia R."/>
            <person name="Han C."/>
            <person name="Goodwin L."/>
            <person name="Pitluck S."/>
            <person name="Liolios K."/>
            <person name="Pagani I."/>
            <person name="Ivanova N."/>
            <person name="Mavromatis K."/>
            <person name="Pati A."/>
            <person name="Chen A."/>
            <person name="Palaniappan K."/>
            <person name="Land M."/>
            <person name="Hauser L."/>
            <person name="Chang Y.J."/>
            <person name="Jeffries C.D."/>
            <person name="Detter J.C."/>
            <person name="Beck B."/>
            <person name="Woyke T."/>
            <person name="Bristow J."/>
            <person name="Eisen J.A."/>
            <person name="Markowitz V."/>
            <person name="Hugenholtz P."/>
            <person name="Kyrpides N.C."/>
            <person name="Klenk H.P."/>
        </authorList>
    </citation>
    <scope>NUCLEOTIDE SEQUENCE [LARGE SCALE GENOMIC DNA]</scope>
    <source>
        <strain evidence="10">ATCC 43644 / DSM 9630 / IS1B</strain>
    </source>
</reference>
<evidence type="ECO:0000256" key="6">
    <source>
        <dbReference type="ARBA" id="ARBA00022694"/>
    </source>
</evidence>
<feature type="binding site" evidence="7">
    <location>
        <begin position="194"/>
        <end position="197"/>
    </location>
    <ligand>
        <name>substrate</name>
    </ligand>
</feature>
<dbReference type="HOGENOM" id="CLU_050910_2_0_0"/>